<dbReference type="Proteomes" id="UP000041770">
    <property type="component" value="Unassembled WGS sequence"/>
</dbReference>
<reference evidence="3 4" key="1">
    <citation type="submission" date="2015-07" db="EMBL/GenBank/DDBJ databases">
        <authorList>
            <consortium name="Pathogen Informatics"/>
        </authorList>
    </citation>
    <scope>NUCLEOTIDE SEQUENCE [LARGE SCALE GENOMIC DNA]</scope>
    <source>
        <strain evidence="2 3">A316</strain>
        <strain evidence="1 4">A51</strain>
    </source>
</reference>
<gene>
    <name evidence="1" type="ORF">ERS013165_00831</name>
    <name evidence="2" type="ORF">ERS013200_03569</name>
</gene>
<evidence type="ECO:0000313" key="4">
    <source>
        <dbReference type="Proteomes" id="UP000044806"/>
    </source>
</evidence>
<accession>A0A656AN20</accession>
<organism evidence="2 3">
    <name type="scientific">Vibrio cholerae</name>
    <dbReference type="NCBI Taxonomy" id="666"/>
    <lineage>
        <taxon>Bacteria</taxon>
        <taxon>Pseudomonadati</taxon>
        <taxon>Pseudomonadota</taxon>
        <taxon>Gammaproteobacteria</taxon>
        <taxon>Vibrionales</taxon>
        <taxon>Vibrionaceae</taxon>
        <taxon>Vibrio</taxon>
    </lineage>
</organism>
<dbReference type="EMBL" id="CWOW01000003">
    <property type="protein sequence ID" value="CSA13734.1"/>
    <property type="molecule type" value="Genomic_DNA"/>
</dbReference>
<evidence type="ECO:0000313" key="1">
    <source>
        <dbReference type="EMBL" id="CSA13734.1"/>
    </source>
</evidence>
<dbReference type="Proteomes" id="UP000044806">
    <property type="component" value="Unassembled WGS sequence"/>
</dbReference>
<evidence type="ECO:0000313" key="2">
    <source>
        <dbReference type="EMBL" id="CSD21859.1"/>
    </source>
</evidence>
<proteinExistence type="predicted"/>
<protein>
    <submittedName>
        <fullName evidence="2">Uncharacterized protein</fullName>
    </submittedName>
</protein>
<name>A0A656AN20_VIBCL</name>
<dbReference type="AlphaFoldDB" id="A0A656AN20"/>
<dbReference type="EMBL" id="CWQY01000037">
    <property type="protein sequence ID" value="CSD21859.1"/>
    <property type="molecule type" value="Genomic_DNA"/>
</dbReference>
<evidence type="ECO:0000313" key="3">
    <source>
        <dbReference type="Proteomes" id="UP000041770"/>
    </source>
</evidence>
<sequence length="102" mass="11629">MPLQIRQDLLADHFVKLFGNARSEIKPAIVDLHFKTTSGTNWVINHLGIGWQHRLFAITFWHRSTTPNEKGFQLTQPICVQNQRLFCCLSRSLGSDIIAGRA</sequence>